<keyword evidence="5" id="KW-1133">Transmembrane helix</keyword>
<name>A0A4Q7VL37_9BACT</name>
<reference evidence="7 8" key="1">
    <citation type="submission" date="2019-02" db="EMBL/GenBank/DDBJ databases">
        <title>Genomic Encyclopedia of Type Strains, Phase IV (KMG-IV): sequencing the most valuable type-strain genomes for metagenomic binning, comparative biology and taxonomic classification.</title>
        <authorList>
            <person name="Goeker M."/>
        </authorList>
    </citation>
    <scope>NUCLEOTIDE SEQUENCE [LARGE SCALE GENOMIC DNA]</scope>
    <source>
        <strain evidence="7 8">DSM 28825</strain>
    </source>
</reference>
<dbReference type="PANTHER" id="PTHR12815:SF18">
    <property type="entry name" value="SORTING AND ASSEMBLY MACHINERY COMPONENT 50 HOMOLOG"/>
    <property type="match status" value="1"/>
</dbReference>
<dbReference type="EMBL" id="SHKN01000001">
    <property type="protein sequence ID" value="RZT96768.1"/>
    <property type="molecule type" value="Genomic_DNA"/>
</dbReference>
<evidence type="ECO:0000313" key="8">
    <source>
        <dbReference type="Proteomes" id="UP000293562"/>
    </source>
</evidence>
<evidence type="ECO:0000256" key="5">
    <source>
        <dbReference type="SAM" id="Phobius"/>
    </source>
</evidence>
<evidence type="ECO:0000256" key="2">
    <source>
        <dbReference type="ARBA" id="ARBA00022452"/>
    </source>
</evidence>
<accession>A0A4Q7VL37</accession>
<dbReference type="InterPro" id="IPR039910">
    <property type="entry name" value="D15-like"/>
</dbReference>
<evidence type="ECO:0000259" key="6">
    <source>
        <dbReference type="Pfam" id="PF01103"/>
    </source>
</evidence>
<dbReference type="GO" id="GO:0019867">
    <property type="term" value="C:outer membrane"/>
    <property type="evidence" value="ECO:0007669"/>
    <property type="project" value="InterPro"/>
</dbReference>
<dbReference type="Pfam" id="PF01103">
    <property type="entry name" value="Omp85"/>
    <property type="match status" value="1"/>
</dbReference>
<comment type="subcellular location">
    <subcellularLocation>
        <location evidence="1">Membrane</location>
    </subcellularLocation>
</comment>
<evidence type="ECO:0000256" key="4">
    <source>
        <dbReference type="ARBA" id="ARBA00023136"/>
    </source>
</evidence>
<keyword evidence="2" id="KW-1134">Transmembrane beta strand</keyword>
<sequence>MDSSNIKLYYPLRISFLILFLILETGFLFSQNQVHYINVSGSQISIFRKQAKQLARYRFDDETGLKLKLENLKSYFIEHGYLEINVDRTYKVADTLFAVFHLGRPYVWKNLELVSDKNLASSKLNFGLNQFEEYSFNAGVDKQGVILEYCLNHGYPFAALNLSEIKISNGEIRGTCNLNLNQVVVWDSVLIRGNALIHPKFIENYLGMKPGEVYCEEKFEAISSLIDKLEFVSEIKPAELEFFDEKAKVYHYLKKQSANRFDGIAGFQNNKKTDKFELTGEVNLALVNSFHRGERIHFNWRKLEESSQYLKIAFEYPYIFNSNLGADFAFQLLKQDSSYVNTNLRLGLNFQQGGNSHLKLYYQSKASRLISTKQFVGLTVLPDFADSKSNFLGFQYTYEKLDRYYNPLRGWKLIFDIAGGQNRIRKNRNISDELYKDMELNTRILETSLSLYNYIPLGAKFVYHWQAMGAWMERKNYFENDLFRLGGLKSIRGFNEDAFRASKYAIAKQEIRFVPSRNTSVYLFCDYAWYKREVQNEIFSDRPIGYGFGFNFSAGSGVFSLNYALGKQDGQSVDFKSAKIHFGFISKF</sequence>
<keyword evidence="8" id="KW-1185">Reference proteome</keyword>
<dbReference type="InterPro" id="IPR000184">
    <property type="entry name" value="Bac_surfAg_D15"/>
</dbReference>
<dbReference type="Gene3D" id="2.40.160.50">
    <property type="entry name" value="membrane protein fhac: a member of the omp85/tpsb transporter family"/>
    <property type="match status" value="1"/>
</dbReference>
<feature type="transmembrane region" description="Helical" evidence="5">
    <location>
        <begin position="12"/>
        <end position="30"/>
    </location>
</feature>
<keyword evidence="3 5" id="KW-0812">Transmembrane</keyword>
<evidence type="ECO:0000313" key="7">
    <source>
        <dbReference type="EMBL" id="RZT96768.1"/>
    </source>
</evidence>
<proteinExistence type="predicted"/>
<evidence type="ECO:0000256" key="1">
    <source>
        <dbReference type="ARBA" id="ARBA00004370"/>
    </source>
</evidence>
<protein>
    <submittedName>
        <fullName evidence="7">Outer membrane protein assembly factor BamA</fullName>
    </submittedName>
</protein>
<gene>
    <name evidence="7" type="ORF">EV201_1417</name>
</gene>
<organism evidence="7 8">
    <name type="scientific">Ancylomarina subtilis</name>
    <dbReference type="NCBI Taxonomy" id="1639035"/>
    <lineage>
        <taxon>Bacteria</taxon>
        <taxon>Pseudomonadati</taxon>
        <taxon>Bacteroidota</taxon>
        <taxon>Bacteroidia</taxon>
        <taxon>Marinilabiliales</taxon>
        <taxon>Marinifilaceae</taxon>
        <taxon>Ancylomarina</taxon>
    </lineage>
</organism>
<dbReference type="OrthoDB" id="9811416at2"/>
<dbReference type="AlphaFoldDB" id="A0A4Q7VL37"/>
<comment type="caution">
    <text evidence="7">The sequence shown here is derived from an EMBL/GenBank/DDBJ whole genome shotgun (WGS) entry which is preliminary data.</text>
</comment>
<dbReference type="Proteomes" id="UP000293562">
    <property type="component" value="Unassembled WGS sequence"/>
</dbReference>
<feature type="domain" description="Bacterial surface antigen (D15)" evidence="6">
    <location>
        <begin position="288"/>
        <end position="583"/>
    </location>
</feature>
<keyword evidence="4 5" id="KW-0472">Membrane</keyword>
<evidence type="ECO:0000256" key="3">
    <source>
        <dbReference type="ARBA" id="ARBA00022692"/>
    </source>
</evidence>
<dbReference type="PANTHER" id="PTHR12815">
    <property type="entry name" value="SORTING AND ASSEMBLY MACHINERY SAMM50 PROTEIN FAMILY MEMBER"/>
    <property type="match status" value="1"/>
</dbReference>